<reference evidence="21 22" key="1">
    <citation type="journal article" date="2018" name="Mol. Biol. Evol.">
        <title>Broad Genomic Sampling Reveals a Smut Pathogenic Ancestry of the Fungal Clade Ustilaginomycotina.</title>
        <authorList>
            <person name="Kijpornyongpan T."/>
            <person name="Mondo S.J."/>
            <person name="Barry K."/>
            <person name="Sandor L."/>
            <person name="Lee J."/>
            <person name="Lipzen A."/>
            <person name="Pangilinan J."/>
            <person name="LaButti K."/>
            <person name="Hainaut M."/>
            <person name="Henrissat B."/>
            <person name="Grigoriev I.V."/>
            <person name="Spatafora J.W."/>
            <person name="Aime M.C."/>
        </authorList>
    </citation>
    <scope>NUCLEOTIDE SEQUENCE [LARGE SCALE GENOMIC DNA]</scope>
    <source>
        <strain evidence="21 22">MCA 3645</strain>
    </source>
</reference>
<feature type="transmembrane region" description="Helical" evidence="19">
    <location>
        <begin position="99"/>
        <end position="121"/>
    </location>
</feature>
<feature type="transmembrane region" description="Helical" evidence="19">
    <location>
        <begin position="408"/>
        <end position="430"/>
    </location>
</feature>
<feature type="transmembrane region" description="Helical" evidence="19">
    <location>
        <begin position="244"/>
        <end position="269"/>
    </location>
</feature>
<evidence type="ECO:0000256" key="14">
    <source>
        <dbReference type="ARBA" id="ARBA00023136"/>
    </source>
</evidence>
<keyword evidence="22" id="KW-1185">Reference proteome</keyword>
<feature type="transmembrane region" description="Helical" evidence="19">
    <location>
        <begin position="575"/>
        <end position="597"/>
    </location>
</feature>
<accession>A0A317XMW0</accession>
<feature type="signal peptide" evidence="20">
    <location>
        <begin position="1"/>
        <end position="25"/>
    </location>
</feature>
<dbReference type="Pfam" id="PF00953">
    <property type="entry name" value="Glycos_transf_4"/>
    <property type="match status" value="1"/>
</dbReference>
<protein>
    <recommendedName>
        <fullName evidence="6">UDP-N-acetylglucosamine--dolichyl-phosphate N-acetylglucosaminephosphotransferase</fullName>
        <ecNumber evidence="5">2.7.8.15</ecNumber>
    </recommendedName>
    <alternativeName>
        <fullName evidence="15">GlcNAc-1-P transferase</fullName>
    </alternativeName>
    <alternativeName>
        <fullName evidence="16">N-acetylglucosamine-1-phosphate transferase</fullName>
    </alternativeName>
</protein>
<comment type="subcellular location">
    <subcellularLocation>
        <location evidence="2">Endoplasmic reticulum membrane</location>
        <topology evidence="2">Multi-pass membrane protein</topology>
    </subcellularLocation>
</comment>
<evidence type="ECO:0000313" key="21">
    <source>
        <dbReference type="EMBL" id="PWY99644.1"/>
    </source>
</evidence>
<keyword evidence="20" id="KW-0732">Signal</keyword>
<dbReference type="InParanoid" id="A0A317XMW0"/>
<feature type="transmembrane region" description="Helical" evidence="19">
    <location>
        <begin position="289"/>
        <end position="310"/>
    </location>
</feature>
<evidence type="ECO:0000256" key="17">
    <source>
        <dbReference type="ARBA" id="ARBA00044717"/>
    </source>
</evidence>
<dbReference type="GO" id="GO:0046872">
    <property type="term" value="F:metal ion binding"/>
    <property type="evidence" value="ECO:0007669"/>
    <property type="project" value="UniProtKB-KW"/>
</dbReference>
<organism evidence="21 22">
    <name type="scientific">Testicularia cyperi</name>
    <dbReference type="NCBI Taxonomy" id="1882483"/>
    <lineage>
        <taxon>Eukaryota</taxon>
        <taxon>Fungi</taxon>
        <taxon>Dikarya</taxon>
        <taxon>Basidiomycota</taxon>
        <taxon>Ustilaginomycotina</taxon>
        <taxon>Ustilaginomycetes</taxon>
        <taxon>Ustilaginales</taxon>
        <taxon>Anthracoideaceae</taxon>
        <taxon>Testicularia</taxon>
    </lineage>
</organism>
<evidence type="ECO:0000313" key="22">
    <source>
        <dbReference type="Proteomes" id="UP000246740"/>
    </source>
</evidence>
<comment type="catalytic activity">
    <reaction evidence="18">
        <text>a di-trans,poly-cis-dolichyl phosphate + UDP-N-acetyl-alpha-D-glucosamine = an N-acetyl-alpha-D-glucosaminyl-diphospho-di-trans,poly-cis-dolichol + UMP</text>
        <dbReference type="Rhea" id="RHEA:13289"/>
        <dbReference type="Rhea" id="RHEA-COMP:19498"/>
        <dbReference type="Rhea" id="RHEA-COMP:19507"/>
        <dbReference type="ChEBI" id="CHEBI:57683"/>
        <dbReference type="ChEBI" id="CHEBI:57705"/>
        <dbReference type="ChEBI" id="CHEBI:57865"/>
        <dbReference type="ChEBI" id="CHEBI:58427"/>
        <dbReference type="EC" id="2.7.8.15"/>
    </reaction>
    <physiologicalReaction direction="left-to-right" evidence="18">
        <dbReference type="Rhea" id="RHEA:13290"/>
    </physiologicalReaction>
</comment>
<evidence type="ECO:0000256" key="4">
    <source>
        <dbReference type="ARBA" id="ARBA00009317"/>
    </source>
</evidence>
<evidence type="ECO:0000256" key="8">
    <source>
        <dbReference type="ARBA" id="ARBA00022679"/>
    </source>
</evidence>
<dbReference type="EC" id="2.7.8.15" evidence="5"/>
<dbReference type="GO" id="GO:0005789">
    <property type="term" value="C:endoplasmic reticulum membrane"/>
    <property type="evidence" value="ECO:0007669"/>
    <property type="project" value="UniProtKB-SubCell"/>
</dbReference>
<dbReference type="InterPro" id="IPR033895">
    <property type="entry name" value="GPT"/>
</dbReference>
<sequence length="603" mass="65944">MTSLLTTAVVVPSGLALLLLPPVLQFEVSPLDLYSIWPPFAWLYRQLLFFFTTSSPPSFSLDGGGQDQRQSEIHLLSRLLSTLGLDETTRALIRTYDDAFPGLFAAAGLGLLGYWAACLAISATKDVFKQRGFHGRDLLKIDPTPVPESLGLPTAAVYMLLLFVFIPFRYFSSSTSTLERAVGGGAEKGMSLTSILDEEGRMDGRDGFPHHQLASFLSALLSFSCAIILGFLDDVFDIRWRYKLPIPLVASIPVLVVYYAGGGFTSVVVPGWPSFLRSALRTKIVDLGPIYYLYMSMLSTFCTNSINILAGINGVEVGQALVISVSLALNDALYLDPRAGQPGSRSSAELLHRHLLSLYLQLPLIGVCLALLRFNAFPSTVFVGDTFCYFAGMVFATTGILGHFSKTLLLFFTPQIANFLLSVPQLFALVPNPRHRVPRFHAASNSLYPSIQFFAPPPAFSDPAAGKDASTFLATGLPNTSKSPLRPSSRLATLVLKALSFLGLVQLEFWDPLTKNHVKSTTNLTILNAILVLRGVRCLPFDTLQSQTQMQTQKDTDTDTIKKPYSGPDISEYGLWLHMMAVQVAGSLLAFAIRYWVAAVVFP</sequence>
<dbReference type="Proteomes" id="UP000246740">
    <property type="component" value="Unassembled WGS sequence"/>
</dbReference>
<evidence type="ECO:0000256" key="12">
    <source>
        <dbReference type="ARBA" id="ARBA00022842"/>
    </source>
</evidence>
<dbReference type="InterPro" id="IPR000715">
    <property type="entry name" value="Glycosyl_transferase_4"/>
</dbReference>
<dbReference type="STRING" id="1882483.A0A317XMW0"/>
<evidence type="ECO:0000256" key="11">
    <source>
        <dbReference type="ARBA" id="ARBA00022824"/>
    </source>
</evidence>
<keyword evidence="12" id="KW-0460">Magnesium</keyword>
<dbReference type="GO" id="GO:0003975">
    <property type="term" value="F:UDP-N-acetylglucosamine-dolichyl-phosphate N-acetylglucosaminephosphotransferase activity"/>
    <property type="evidence" value="ECO:0007669"/>
    <property type="project" value="UniProtKB-EC"/>
</dbReference>
<comment type="cofactor">
    <cofactor evidence="1">
        <name>Mg(2+)</name>
        <dbReference type="ChEBI" id="CHEBI:18420"/>
    </cofactor>
</comment>
<evidence type="ECO:0000256" key="18">
    <source>
        <dbReference type="ARBA" id="ARBA00045078"/>
    </source>
</evidence>
<evidence type="ECO:0000256" key="1">
    <source>
        <dbReference type="ARBA" id="ARBA00001946"/>
    </source>
</evidence>
<evidence type="ECO:0000256" key="15">
    <source>
        <dbReference type="ARBA" id="ARBA00029567"/>
    </source>
</evidence>
<gene>
    <name evidence="21" type="ORF">BCV70DRAFT_200566</name>
</gene>
<evidence type="ECO:0000256" key="5">
    <source>
        <dbReference type="ARBA" id="ARBA00013225"/>
    </source>
</evidence>
<dbReference type="FunCoup" id="A0A317XMW0">
    <property type="interactions" value="207"/>
</dbReference>
<keyword evidence="14 19" id="KW-0472">Membrane</keyword>
<evidence type="ECO:0000256" key="13">
    <source>
        <dbReference type="ARBA" id="ARBA00022989"/>
    </source>
</evidence>
<dbReference type="GO" id="GO:0016757">
    <property type="term" value="F:glycosyltransferase activity"/>
    <property type="evidence" value="ECO:0007669"/>
    <property type="project" value="UniProtKB-KW"/>
</dbReference>
<feature type="transmembrane region" description="Helical" evidence="19">
    <location>
        <begin position="381"/>
        <end position="402"/>
    </location>
</feature>
<dbReference type="GO" id="GO:0006488">
    <property type="term" value="P:dolichol-linked oligosaccharide biosynthetic process"/>
    <property type="evidence" value="ECO:0007669"/>
    <property type="project" value="InterPro"/>
</dbReference>
<evidence type="ECO:0000256" key="9">
    <source>
        <dbReference type="ARBA" id="ARBA00022692"/>
    </source>
</evidence>
<keyword evidence="11" id="KW-0256">Endoplasmic reticulum</keyword>
<keyword evidence="8" id="KW-0808">Transferase</keyword>
<comment type="pathway">
    <text evidence="3">Protein modification; protein glycosylation.</text>
</comment>
<feature type="transmembrane region" description="Helical" evidence="19">
    <location>
        <begin position="355"/>
        <end position="374"/>
    </location>
</feature>
<comment type="similarity">
    <text evidence="4">Belongs to the glycosyltransferase 4 family.</text>
</comment>
<dbReference type="PANTHER" id="PTHR10571:SF0">
    <property type="entry name" value="UDP-N-ACETYLGLUCOSAMINE--DOLICHYL-PHOSPHATE N-ACETYLGLUCOSAMINEPHOSPHOTRANSFERASE"/>
    <property type="match status" value="1"/>
</dbReference>
<evidence type="ECO:0000256" key="6">
    <source>
        <dbReference type="ARBA" id="ARBA00017659"/>
    </source>
</evidence>
<dbReference type="AlphaFoldDB" id="A0A317XMW0"/>
<dbReference type="UniPathway" id="UPA00378"/>
<dbReference type="EMBL" id="KZ819194">
    <property type="protein sequence ID" value="PWY99644.1"/>
    <property type="molecule type" value="Genomic_DNA"/>
</dbReference>
<evidence type="ECO:0000256" key="3">
    <source>
        <dbReference type="ARBA" id="ARBA00004922"/>
    </source>
</evidence>
<evidence type="ECO:0000256" key="19">
    <source>
        <dbReference type="SAM" id="Phobius"/>
    </source>
</evidence>
<evidence type="ECO:0000256" key="16">
    <source>
        <dbReference type="ARBA" id="ARBA00033238"/>
    </source>
</evidence>
<dbReference type="PANTHER" id="PTHR10571">
    <property type="entry name" value="UDP-N-ACETYLGLUCOSAMINE--DOLICHYL-PHOSPHATE N-ACETYLGLUCOSAMINEPHOSPHOTRANSFERASE"/>
    <property type="match status" value="1"/>
</dbReference>
<name>A0A317XMW0_9BASI</name>
<keyword evidence="9 19" id="KW-0812">Transmembrane</keyword>
<evidence type="ECO:0000256" key="10">
    <source>
        <dbReference type="ARBA" id="ARBA00022723"/>
    </source>
</evidence>
<comment type="function">
    <text evidence="17">UDP-N-acetylglucosamine--dolichyl-phosphate N-acetylglucosaminephosphotransferase that operates in the biosynthetic pathway of dolichol-linked oligosaccharides, the glycan precursors employed in protein asparagine (N)-glycosylation. The assembly of dolichol-linked oligosaccharides begins on the cytosolic side of the endoplasmic reticulum membrane and finishes in its lumen. The sequential addition of sugars to dolichol pyrophosphate produces dolichol-linked oligosaccharides containing fourteen sugars, including two GlcNAcs, nine mannoses and three glucoses. Once assembled, the oligosaccharide is transferred from the lipid to nascent proteins by oligosaccharyltransferases. Catalyzes the initial step of dolichol-linked oligosaccharide biosynthesis, transfering GlcNAc-1-P from cytosolic UDP-GlcNAc onto the carrier lipid dolichyl phosphate (P-dolichol), yielding GlcNAc-P-P-dolichol embedded in the cytoplasmic leaflet of the endoplasmic reticulum membrane.</text>
</comment>
<dbReference type="OrthoDB" id="10262326at2759"/>
<feature type="transmembrane region" description="Helical" evidence="19">
    <location>
        <begin position="213"/>
        <end position="232"/>
    </location>
</feature>
<keyword evidence="7" id="KW-0328">Glycosyltransferase</keyword>
<evidence type="ECO:0000256" key="7">
    <source>
        <dbReference type="ARBA" id="ARBA00022676"/>
    </source>
</evidence>
<evidence type="ECO:0000256" key="20">
    <source>
        <dbReference type="SAM" id="SignalP"/>
    </source>
</evidence>
<feature type="chain" id="PRO_5016367736" description="UDP-N-acetylglucosamine--dolichyl-phosphate N-acetylglucosaminephosphotransferase" evidence="20">
    <location>
        <begin position="26"/>
        <end position="603"/>
    </location>
</feature>
<feature type="transmembrane region" description="Helical" evidence="19">
    <location>
        <begin position="150"/>
        <end position="171"/>
    </location>
</feature>
<evidence type="ECO:0000256" key="2">
    <source>
        <dbReference type="ARBA" id="ARBA00004477"/>
    </source>
</evidence>
<keyword evidence="13 19" id="KW-1133">Transmembrane helix</keyword>
<proteinExistence type="inferred from homology"/>
<dbReference type="CDD" id="cd06855">
    <property type="entry name" value="GT_GPT_euk"/>
    <property type="match status" value="1"/>
</dbReference>
<keyword evidence="10" id="KW-0479">Metal-binding</keyword>